<dbReference type="InterPro" id="IPR008967">
    <property type="entry name" value="p53-like_TF_DNA-bd_sf"/>
</dbReference>
<accession>A0AAF0E095</accession>
<keyword evidence="10" id="KW-1185">Reference proteome</keyword>
<comment type="similarity">
    <text evidence="2">Belongs to the Su(H) family.</text>
</comment>
<dbReference type="InterPro" id="IPR036358">
    <property type="entry name" value="BTD_sf"/>
</dbReference>
<evidence type="ECO:0000256" key="3">
    <source>
        <dbReference type="ARBA" id="ARBA00023015"/>
    </source>
</evidence>
<feature type="domain" description="Beta-trefoil DNA-binding" evidence="8">
    <location>
        <begin position="253"/>
        <end position="428"/>
    </location>
</feature>
<dbReference type="SMART" id="SM01268">
    <property type="entry name" value="BTD"/>
    <property type="match status" value="1"/>
</dbReference>
<dbReference type="InterPro" id="IPR015351">
    <property type="entry name" value="RBP-J/Cbf11/Cbf12_DNA-bd"/>
</dbReference>
<evidence type="ECO:0000313" key="10">
    <source>
        <dbReference type="Proteomes" id="UP001214603"/>
    </source>
</evidence>
<evidence type="ECO:0000256" key="6">
    <source>
        <dbReference type="ARBA" id="ARBA00023242"/>
    </source>
</evidence>
<dbReference type="GO" id="GO:0001228">
    <property type="term" value="F:DNA-binding transcription activator activity, RNA polymerase II-specific"/>
    <property type="evidence" value="ECO:0007669"/>
    <property type="project" value="InterPro"/>
</dbReference>
<dbReference type="InterPro" id="IPR040159">
    <property type="entry name" value="CLS_fam"/>
</dbReference>
<sequence>MSHLPAADAAASSNSSRYMDELTTRLLAQAQQLTPERQGEELDSTTAASLETFMASLKAHLQLPPDAWSTPHTKPQQPWHQWTSEQRHAHVREYLREAPHGAPAGLPAVMTTVRCLHAAVAQKSYGTEKRFLCPPPTVQVRGPLRHASHAPPVLSMQIQGEDGERFSGEQCAHLDETQSARFTELHVTGTGKAKSFRLQLHLAARLDAEARDAKRARAEPEVPAGTWASFDSAPIGIISKPSKKSAKARHASAHITTQTPVSLFNRINSQTYRTKYLAAHDGHLSAQSRAWTAFRLVHLARPPQAHALEIEPEVLTYGSTVVLVDEASSTTTDPLVVCKVDRGRILPPFGATHITLDDGTVADESYLYGAVSQMQKIALLRYVPGARHADAPWVMDPHAPRAYLCAGTAVPIDAQNAALRHALDGAVSPLAGDAQALPLTYAPSKPVAWAGGAVLDDAEDAFCWTMVSISHFEYSFVDTDLLDAPAAPLGTGVPLTPFPIVTTLPFYDTSTHKLAMTVQHFAARDTDGTSRAKEVWLGALGPLPVLTASVPDSNEETEVLVELPPLRNILGGADGAAATQCTLPLLFVRASDGAIYHSGRQVLCQDLVAVVRAAGDHRAAEALKKLNVGLGKAAGAHDLPAGSAWTIRVV</sequence>
<dbReference type="SMART" id="SM01267">
    <property type="entry name" value="LAG1_DNAbind"/>
    <property type="match status" value="1"/>
</dbReference>
<keyword evidence="4" id="KW-0238">DNA-binding</keyword>
<gene>
    <name evidence="9" type="ORF">MOBT1_001609</name>
</gene>
<evidence type="ECO:0000313" key="9">
    <source>
        <dbReference type="EMBL" id="WFD02921.1"/>
    </source>
</evidence>
<evidence type="ECO:0000256" key="4">
    <source>
        <dbReference type="ARBA" id="ARBA00023125"/>
    </source>
</evidence>
<dbReference type="Gene3D" id="2.80.10.50">
    <property type="match status" value="1"/>
</dbReference>
<dbReference type="AlphaFoldDB" id="A0AAF0E095"/>
<keyword evidence="3" id="KW-0805">Transcription regulation</keyword>
<reference evidence="9" key="1">
    <citation type="submission" date="2023-03" db="EMBL/GenBank/DDBJ databases">
        <title>Mating type loci evolution in Malassezia.</title>
        <authorList>
            <person name="Coelho M.A."/>
        </authorList>
    </citation>
    <scope>NUCLEOTIDE SEQUENCE</scope>
    <source>
        <strain evidence="9">CBS 7876</strain>
    </source>
</reference>
<dbReference type="InterPro" id="IPR015350">
    <property type="entry name" value="Beta-trefoil_DNA-bd_dom"/>
</dbReference>
<keyword evidence="5" id="KW-0804">Transcription</keyword>
<protein>
    <submittedName>
        <fullName evidence="9">Uncharacterized protein</fullName>
    </submittedName>
</protein>
<evidence type="ECO:0000256" key="5">
    <source>
        <dbReference type="ARBA" id="ARBA00023163"/>
    </source>
</evidence>
<dbReference type="Gene3D" id="2.60.40.1450">
    <property type="entry name" value="LAG1, DNA binding domain"/>
    <property type="match status" value="1"/>
</dbReference>
<evidence type="ECO:0000256" key="2">
    <source>
        <dbReference type="ARBA" id="ARBA00009704"/>
    </source>
</evidence>
<keyword evidence="6" id="KW-0539">Nucleus</keyword>
<dbReference type="GO" id="GO:0000978">
    <property type="term" value="F:RNA polymerase II cis-regulatory region sequence-specific DNA binding"/>
    <property type="evidence" value="ECO:0007669"/>
    <property type="project" value="InterPro"/>
</dbReference>
<dbReference type="EMBL" id="CP119935">
    <property type="protein sequence ID" value="WFD02921.1"/>
    <property type="molecule type" value="Genomic_DNA"/>
</dbReference>
<name>A0AAF0E095_9BASI</name>
<dbReference type="Pfam" id="PF09271">
    <property type="entry name" value="LAG1-DNAbind"/>
    <property type="match status" value="1"/>
</dbReference>
<dbReference type="GO" id="GO:0005634">
    <property type="term" value="C:nucleus"/>
    <property type="evidence" value="ECO:0007669"/>
    <property type="project" value="UniProtKB-SubCell"/>
</dbReference>
<dbReference type="PANTHER" id="PTHR10665">
    <property type="entry name" value="RECOMBINING BINDING PROTEIN SUPPRESSOR OF HAIRLESS"/>
    <property type="match status" value="1"/>
</dbReference>
<comment type="subcellular location">
    <subcellularLocation>
        <location evidence="1">Nucleus</location>
    </subcellularLocation>
</comment>
<evidence type="ECO:0000256" key="1">
    <source>
        <dbReference type="ARBA" id="ARBA00004123"/>
    </source>
</evidence>
<dbReference type="InterPro" id="IPR037095">
    <property type="entry name" value="RBP-J/Cbf11_DNA-bd_sf"/>
</dbReference>
<feature type="domain" description="RBP-J/Cbf11/Cbf12 DNA binding" evidence="7">
    <location>
        <begin position="112"/>
        <end position="252"/>
    </location>
</feature>
<proteinExistence type="inferred from homology"/>
<dbReference type="Proteomes" id="UP001214603">
    <property type="component" value="Chromosome 2"/>
</dbReference>
<evidence type="ECO:0000259" key="8">
    <source>
        <dbReference type="SMART" id="SM01268"/>
    </source>
</evidence>
<organism evidence="9 10">
    <name type="scientific">Malassezia obtusa</name>
    <dbReference type="NCBI Taxonomy" id="76774"/>
    <lineage>
        <taxon>Eukaryota</taxon>
        <taxon>Fungi</taxon>
        <taxon>Dikarya</taxon>
        <taxon>Basidiomycota</taxon>
        <taxon>Ustilaginomycotina</taxon>
        <taxon>Malasseziomycetes</taxon>
        <taxon>Malasseziales</taxon>
        <taxon>Malasseziaceae</taxon>
        <taxon>Malassezia</taxon>
    </lineage>
</organism>
<dbReference type="SUPFAM" id="SSF49417">
    <property type="entry name" value="p53-like transcription factors"/>
    <property type="match status" value="1"/>
</dbReference>
<dbReference type="SUPFAM" id="SSF110217">
    <property type="entry name" value="DNA-binding protein LAG-1 (CSL)"/>
    <property type="match status" value="1"/>
</dbReference>
<evidence type="ECO:0000259" key="7">
    <source>
        <dbReference type="SMART" id="SM01267"/>
    </source>
</evidence>